<gene>
    <name evidence="2" type="ORF">H8S23_05065</name>
</gene>
<feature type="compositionally biased region" description="Polar residues" evidence="1">
    <location>
        <begin position="60"/>
        <end position="69"/>
    </location>
</feature>
<protein>
    <submittedName>
        <fullName evidence="2">Uncharacterized protein</fullName>
    </submittedName>
</protein>
<proteinExistence type="predicted"/>
<evidence type="ECO:0000313" key="3">
    <source>
        <dbReference type="Proteomes" id="UP000659630"/>
    </source>
</evidence>
<accession>A0A923L0T4</accession>
<feature type="compositionally biased region" description="Basic residues" evidence="1">
    <location>
        <begin position="73"/>
        <end position="82"/>
    </location>
</feature>
<organism evidence="2 3">
    <name type="scientific">Anaerofilum hominis</name>
    <dbReference type="NCBI Taxonomy" id="2763016"/>
    <lineage>
        <taxon>Bacteria</taxon>
        <taxon>Bacillati</taxon>
        <taxon>Bacillota</taxon>
        <taxon>Clostridia</taxon>
        <taxon>Eubacteriales</taxon>
        <taxon>Oscillospiraceae</taxon>
        <taxon>Anaerofilum</taxon>
    </lineage>
</organism>
<comment type="caution">
    <text evidence="2">The sequence shown here is derived from an EMBL/GenBank/DDBJ whole genome shotgun (WGS) entry which is preliminary data.</text>
</comment>
<evidence type="ECO:0000256" key="1">
    <source>
        <dbReference type="SAM" id="MobiDB-lite"/>
    </source>
</evidence>
<name>A0A923L0T4_9FIRM</name>
<dbReference type="Proteomes" id="UP000659630">
    <property type="component" value="Unassembled WGS sequence"/>
</dbReference>
<reference evidence="2" key="1">
    <citation type="submission" date="2020-08" db="EMBL/GenBank/DDBJ databases">
        <title>Genome public.</title>
        <authorList>
            <person name="Liu C."/>
            <person name="Sun Q."/>
        </authorList>
    </citation>
    <scope>NUCLEOTIDE SEQUENCE</scope>
    <source>
        <strain evidence="2">BX8</strain>
    </source>
</reference>
<dbReference type="RefSeq" id="WP_186887189.1">
    <property type="nucleotide sequence ID" value="NZ_JACONZ010000001.1"/>
</dbReference>
<dbReference type="EMBL" id="JACONZ010000001">
    <property type="protein sequence ID" value="MBC5580867.1"/>
    <property type="molecule type" value="Genomic_DNA"/>
</dbReference>
<sequence>MSKQEEWRPEVAEIFKSLERYKLPGDLSAEEKRLVELWDKRGLSEFDQSLRLQLIRESMESQGQENAQPTGPKKGRRHKQKQKNQDLEIARLLKRLEKYKLPDDLNEDEKAAVELWKKLGYSELVQSIKLRERRETMEKQRQEHTRSAEQEEVERWKRRNLTVTKILKEMEKYALPDDLNEEEKEAVELWKKMGDMDLIQSIKLRTLRKFREKERQENTRSVGEEETHKQKKWSPEVARILKQLEKYRLPNDLSEEEKEMVEAFHRMGLSEFEQSIRLQILREGMEKLRQENTRSV</sequence>
<dbReference type="AlphaFoldDB" id="A0A923L0T4"/>
<keyword evidence="3" id="KW-1185">Reference proteome</keyword>
<feature type="region of interest" description="Disordered" evidence="1">
    <location>
        <begin position="55"/>
        <end position="84"/>
    </location>
</feature>
<evidence type="ECO:0000313" key="2">
    <source>
        <dbReference type="EMBL" id="MBC5580867.1"/>
    </source>
</evidence>